<dbReference type="PRINTS" id="PR01012">
    <property type="entry name" value="NRPEPTIDEYR"/>
</dbReference>
<evidence type="ECO:0000256" key="7">
    <source>
        <dbReference type="ARBA" id="ARBA00023170"/>
    </source>
</evidence>
<feature type="transmembrane region" description="Helical" evidence="10">
    <location>
        <begin position="312"/>
        <end position="336"/>
    </location>
</feature>
<dbReference type="EnsemblMetazoa" id="ISCW022739-RA">
    <property type="protein sequence ID" value="ISCW022739-PA"/>
    <property type="gene ID" value="ISCW022739"/>
</dbReference>
<dbReference type="SMART" id="SM01381">
    <property type="entry name" value="7TM_GPCR_Srsx"/>
    <property type="match status" value="1"/>
</dbReference>
<dbReference type="GO" id="GO:0004930">
    <property type="term" value="F:G protein-coupled receptor activity"/>
    <property type="evidence" value="ECO:0000318"/>
    <property type="project" value="GO_Central"/>
</dbReference>
<dbReference type="EMBL" id="ABJB010979630">
    <property type="status" value="NOT_ANNOTATED_CDS"/>
    <property type="molecule type" value="Genomic_DNA"/>
</dbReference>
<accession>B7QDP3</accession>
<dbReference type="VEuPathDB" id="VectorBase:ISCP_036837"/>
<dbReference type="Pfam" id="PF00001">
    <property type="entry name" value="7tm_1"/>
    <property type="match status" value="1"/>
</dbReference>
<dbReference type="Gene3D" id="1.20.1070.10">
    <property type="entry name" value="Rhodopsin 7-helix transmembrane proteins"/>
    <property type="match status" value="1"/>
</dbReference>
<keyword evidence="7 9" id="KW-0675">Receptor</keyword>
<evidence type="ECO:0000313" key="14">
    <source>
        <dbReference type="Proteomes" id="UP000001555"/>
    </source>
</evidence>
<gene>
    <name evidence="13" type="primary">8039698</name>
    <name evidence="12" type="ORF">IscW_ISCW022739</name>
</gene>
<dbReference type="EC" id="2.7.11.14" evidence="12"/>
<keyword evidence="4 10" id="KW-1133">Transmembrane helix</keyword>
<proteinExistence type="inferred from homology"/>
<evidence type="ECO:0000256" key="4">
    <source>
        <dbReference type="ARBA" id="ARBA00022989"/>
    </source>
</evidence>
<feature type="transmembrane region" description="Helical" evidence="10">
    <location>
        <begin position="172"/>
        <end position="196"/>
    </location>
</feature>
<dbReference type="EMBL" id="ABJB010890626">
    <property type="status" value="NOT_ANNOTATED_CDS"/>
    <property type="molecule type" value="Genomic_DNA"/>
</dbReference>
<evidence type="ECO:0000256" key="3">
    <source>
        <dbReference type="ARBA" id="ARBA00022692"/>
    </source>
</evidence>
<evidence type="ECO:0000256" key="8">
    <source>
        <dbReference type="ARBA" id="ARBA00023224"/>
    </source>
</evidence>
<dbReference type="EMBL" id="ABJB010218852">
    <property type="status" value="NOT_ANNOTATED_CDS"/>
    <property type="molecule type" value="Genomic_DNA"/>
</dbReference>
<dbReference type="GO" id="GO:0005886">
    <property type="term" value="C:plasma membrane"/>
    <property type="evidence" value="ECO:0000318"/>
    <property type="project" value="GO_Central"/>
</dbReference>
<evidence type="ECO:0000256" key="9">
    <source>
        <dbReference type="RuleBase" id="RU000688"/>
    </source>
</evidence>
<evidence type="ECO:0000256" key="6">
    <source>
        <dbReference type="ARBA" id="ARBA00023136"/>
    </source>
</evidence>
<dbReference type="EMBL" id="ABJB010981664">
    <property type="status" value="NOT_ANNOTATED_CDS"/>
    <property type="molecule type" value="Genomic_DNA"/>
</dbReference>
<dbReference type="GO" id="GO:0004983">
    <property type="term" value="F:neuropeptide Y receptor activity"/>
    <property type="evidence" value="ECO:0007669"/>
    <property type="project" value="InterPro"/>
</dbReference>
<dbReference type="GO" id="GO:0050254">
    <property type="term" value="F:rhodopsin kinase activity"/>
    <property type="evidence" value="ECO:0007669"/>
    <property type="project" value="UniProtKB-EC"/>
</dbReference>
<keyword evidence="5 9" id="KW-0297">G-protein coupled receptor</keyword>
<dbReference type="InParanoid" id="B7QDP3"/>
<feature type="transmembrane region" description="Helical" evidence="10">
    <location>
        <begin position="274"/>
        <end position="292"/>
    </location>
</feature>
<evidence type="ECO:0000256" key="1">
    <source>
        <dbReference type="ARBA" id="ARBA00004141"/>
    </source>
</evidence>
<dbReference type="CDD" id="cd15393">
    <property type="entry name" value="7tmA_leucokinin-like"/>
    <property type="match status" value="1"/>
</dbReference>
<name>B7QDP3_IXOSC</name>
<dbReference type="EMBL" id="ABJB010389444">
    <property type="status" value="NOT_ANNOTATED_CDS"/>
    <property type="molecule type" value="Genomic_DNA"/>
</dbReference>
<dbReference type="InterPro" id="IPR000276">
    <property type="entry name" value="GPCR_Rhodpsn"/>
</dbReference>
<dbReference type="InterPro" id="IPR000611">
    <property type="entry name" value="NPY_rcpt"/>
</dbReference>
<evidence type="ECO:0000256" key="2">
    <source>
        <dbReference type="ARBA" id="ARBA00010663"/>
    </source>
</evidence>
<feature type="transmembrane region" description="Helical" evidence="10">
    <location>
        <begin position="53"/>
        <end position="79"/>
    </location>
</feature>
<dbReference type="EMBL" id="ABJB010323454">
    <property type="status" value="NOT_ANNOTATED_CDS"/>
    <property type="molecule type" value="Genomic_DNA"/>
</dbReference>
<comment type="similarity">
    <text evidence="2 9">Belongs to the G-protein coupled receptor 1 family.</text>
</comment>
<feature type="transmembrane region" description="Helical" evidence="10">
    <location>
        <begin position="91"/>
        <end position="112"/>
    </location>
</feature>
<dbReference type="HOGENOM" id="CLU_009579_6_1_1"/>
<keyword evidence="8 9" id="KW-0807">Transducer</keyword>
<dbReference type="OrthoDB" id="9445642at2759"/>
<dbReference type="EMBL" id="DS915052">
    <property type="protein sequence ID" value="EEC16965.1"/>
    <property type="molecule type" value="Genomic_DNA"/>
</dbReference>
<dbReference type="AlphaFoldDB" id="B7QDP3"/>
<keyword evidence="12" id="KW-0527">Neuropeptide</keyword>
<feature type="transmembrane region" description="Helical" evidence="10">
    <location>
        <begin position="222"/>
        <end position="244"/>
    </location>
</feature>
<dbReference type="PANTHER" id="PTHR45695">
    <property type="entry name" value="LEUCOKININ RECEPTOR-RELATED"/>
    <property type="match status" value="1"/>
</dbReference>
<evidence type="ECO:0000256" key="10">
    <source>
        <dbReference type="SAM" id="Phobius"/>
    </source>
</evidence>
<keyword evidence="12" id="KW-0808">Transferase</keyword>
<reference evidence="13" key="2">
    <citation type="submission" date="2020-05" db="UniProtKB">
        <authorList>
            <consortium name="EnsemblMetazoa"/>
        </authorList>
    </citation>
    <scope>IDENTIFICATION</scope>
    <source>
        <strain evidence="13">wikel</strain>
    </source>
</reference>
<keyword evidence="6 10" id="KW-0472">Membrane</keyword>
<dbReference type="PROSITE" id="PS50262">
    <property type="entry name" value="G_PROTEIN_RECEP_F1_2"/>
    <property type="match status" value="1"/>
</dbReference>
<dbReference type="EMBL" id="ABJB010912243">
    <property type="status" value="NOT_ANNOTATED_CDS"/>
    <property type="molecule type" value="Genomic_DNA"/>
</dbReference>
<dbReference type="PANTHER" id="PTHR45695:SF9">
    <property type="entry name" value="LEUCOKININ RECEPTOR"/>
    <property type="match status" value="1"/>
</dbReference>
<comment type="subcellular location">
    <subcellularLocation>
        <location evidence="1">Membrane</location>
        <topology evidence="1">Multi-pass membrane protein</topology>
    </subcellularLocation>
</comment>
<reference evidence="12 14" key="1">
    <citation type="submission" date="2008-03" db="EMBL/GenBank/DDBJ databases">
        <title>Annotation of Ixodes scapularis.</title>
        <authorList>
            <consortium name="Ixodes scapularis Genome Project Consortium"/>
            <person name="Caler E."/>
            <person name="Hannick L.I."/>
            <person name="Bidwell S."/>
            <person name="Joardar V."/>
            <person name="Thiagarajan M."/>
            <person name="Amedeo P."/>
            <person name="Galinsky K.J."/>
            <person name="Schobel S."/>
            <person name="Inman J."/>
            <person name="Hostetler J."/>
            <person name="Miller J."/>
            <person name="Hammond M."/>
            <person name="Megy K."/>
            <person name="Lawson D."/>
            <person name="Kodira C."/>
            <person name="Sutton G."/>
            <person name="Meyer J."/>
            <person name="Hill C.A."/>
            <person name="Birren B."/>
            <person name="Nene V."/>
            <person name="Collins F."/>
            <person name="Alarcon-Chaidez F."/>
            <person name="Wikel S."/>
            <person name="Strausberg R."/>
        </authorList>
    </citation>
    <scope>NUCLEOTIDE SEQUENCE [LARGE SCALE GENOMIC DNA]</scope>
    <source>
        <strain evidence="14">Wikel</strain>
        <strain evidence="12">Wikel colony</strain>
    </source>
</reference>
<dbReference type="SUPFAM" id="SSF81321">
    <property type="entry name" value="Family A G protein-coupled receptor-like"/>
    <property type="match status" value="1"/>
</dbReference>
<protein>
    <submittedName>
        <fullName evidence="12 13">Neuropeptide FF receptor, putative</fullName>
        <ecNumber evidence="12">2.7.11.14</ecNumber>
    </submittedName>
</protein>
<dbReference type="PROSITE" id="PS00237">
    <property type="entry name" value="G_PROTEIN_RECEP_F1_1"/>
    <property type="match status" value="1"/>
</dbReference>
<evidence type="ECO:0000256" key="5">
    <source>
        <dbReference type="ARBA" id="ARBA00023040"/>
    </source>
</evidence>
<dbReference type="EMBL" id="ABJB010871187">
    <property type="status" value="NOT_ANNOTATED_CDS"/>
    <property type="molecule type" value="Genomic_DNA"/>
</dbReference>
<evidence type="ECO:0000313" key="12">
    <source>
        <dbReference type="EMBL" id="EEC16965.1"/>
    </source>
</evidence>
<feature type="domain" description="G-protein coupled receptors family 1 profile" evidence="11">
    <location>
        <begin position="71"/>
        <end position="333"/>
    </location>
</feature>
<keyword evidence="3 9" id="KW-0812">Transmembrane</keyword>
<dbReference type="Proteomes" id="UP000001555">
    <property type="component" value="Unassembled WGS sequence"/>
</dbReference>
<keyword evidence="14" id="KW-1185">Reference proteome</keyword>
<sequence>MDGHSTDFAPLDFNVTDSENLTDPHWNIIINFSQTDTKEAGDANNLYEVPLDIVFLLSFCYGLISLVSIVGNILVLWIVASSRRMQTVTNIFIANLAVADIIIGVFSIPFQFQAALLQRWLLPYFMCAFCPYVQVVSVNVSVFTLTAIAIERYRAITSPLKARFCSKTTAKILILIIWISSLVVACPNAVALRVVLLMDKATGLREKPFCLNVGMQPRTWKAYNHALVCVQYLLPLTIVCYTYGRIWKKLRQSKIPGNTETVRDAHIVRNKNKVIKMMAIVVIIFALCWLPYQTYNLLAEIYPTINTYRYINVIWFCSHWLAMSNSCYNPFIYAIYSEKFSAEFKARMSCCGKRKFDDSAYMASSIISQISFRIKY</sequence>
<dbReference type="GO" id="GO:0007186">
    <property type="term" value="P:G protein-coupled receptor signaling pathway"/>
    <property type="evidence" value="ECO:0000318"/>
    <property type="project" value="GO_Central"/>
</dbReference>
<dbReference type="VEuPathDB" id="VectorBase:ISCW022739"/>
<dbReference type="FunFam" id="1.20.1070.10:FF:000265">
    <property type="entry name" value="Blast:Neuropeptide Y receptor"/>
    <property type="match status" value="1"/>
</dbReference>
<dbReference type="VEuPathDB" id="VectorBase:ISCI022739"/>
<dbReference type="InterPro" id="IPR017452">
    <property type="entry name" value="GPCR_Rhodpsn_7TM"/>
</dbReference>
<evidence type="ECO:0000259" key="11">
    <source>
        <dbReference type="PROSITE" id="PS50262"/>
    </source>
</evidence>
<organism>
    <name type="scientific">Ixodes scapularis</name>
    <name type="common">Black-legged tick</name>
    <name type="synonym">Deer tick</name>
    <dbReference type="NCBI Taxonomy" id="6945"/>
    <lineage>
        <taxon>Eukaryota</taxon>
        <taxon>Metazoa</taxon>
        <taxon>Ecdysozoa</taxon>
        <taxon>Arthropoda</taxon>
        <taxon>Chelicerata</taxon>
        <taxon>Arachnida</taxon>
        <taxon>Acari</taxon>
        <taxon>Parasitiformes</taxon>
        <taxon>Ixodida</taxon>
        <taxon>Ixodoidea</taxon>
        <taxon>Ixodidae</taxon>
        <taxon>Ixodinae</taxon>
        <taxon>Ixodes</taxon>
    </lineage>
</organism>
<dbReference type="PaxDb" id="6945-B7QDP3"/>
<dbReference type="PRINTS" id="PR00237">
    <property type="entry name" value="GPCRRHODOPSN"/>
</dbReference>
<evidence type="ECO:0000313" key="13">
    <source>
        <dbReference type="EnsemblMetazoa" id="ISCW022739-PA"/>
    </source>
</evidence>